<proteinExistence type="predicted"/>
<dbReference type="Proteomes" id="UP000821853">
    <property type="component" value="Unassembled WGS sequence"/>
</dbReference>
<accession>A0A9J6GPE0</accession>
<evidence type="ECO:0000313" key="2">
    <source>
        <dbReference type="EMBL" id="KAH9376471.1"/>
    </source>
</evidence>
<feature type="region of interest" description="Disordered" evidence="1">
    <location>
        <begin position="1"/>
        <end position="95"/>
    </location>
</feature>
<evidence type="ECO:0000256" key="1">
    <source>
        <dbReference type="SAM" id="MobiDB-lite"/>
    </source>
</evidence>
<comment type="caution">
    <text evidence="2">The sequence shown here is derived from an EMBL/GenBank/DDBJ whole genome shotgun (WGS) entry which is preliminary data.</text>
</comment>
<feature type="compositionally biased region" description="Low complexity" evidence="1">
    <location>
        <begin position="12"/>
        <end position="48"/>
    </location>
</feature>
<organism evidence="2 3">
    <name type="scientific">Haemaphysalis longicornis</name>
    <name type="common">Bush tick</name>
    <dbReference type="NCBI Taxonomy" id="44386"/>
    <lineage>
        <taxon>Eukaryota</taxon>
        <taxon>Metazoa</taxon>
        <taxon>Ecdysozoa</taxon>
        <taxon>Arthropoda</taxon>
        <taxon>Chelicerata</taxon>
        <taxon>Arachnida</taxon>
        <taxon>Acari</taxon>
        <taxon>Parasitiformes</taxon>
        <taxon>Ixodida</taxon>
        <taxon>Ixodoidea</taxon>
        <taxon>Ixodidae</taxon>
        <taxon>Haemaphysalinae</taxon>
        <taxon>Haemaphysalis</taxon>
    </lineage>
</organism>
<gene>
    <name evidence="2" type="ORF">HPB48_006556</name>
</gene>
<protein>
    <submittedName>
        <fullName evidence="2">Uncharacterized protein</fullName>
    </submittedName>
</protein>
<dbReference type="VEuPathDB" id="VectorBase:HLOH_063755"/>
<sequence>MRLSGQAACPRLTPTAATMATKKTPLLADSAPHQSSTQAQAAATSQLSRESADQSPRTVRTRPADTMLTPPLPRPPASMAPNASELVGRAPSSPT</sequence>
<dbReference type="EMBL" id="JABSTR010000008">
    <property type="protein sequence ID" value="KAH9376471.1"/>
    <property type="molecule type" value="Genomic_DNA"/>
</dbReference>
<dbReference type="AlphaFoldDB" id="A0A9J6GPE0"/>
<evidence type="ECO:0000313" key="3">
    <source>
        <dbReference type="Proteomes" id="UP000821853"/>
    </source>
</evidence>
<keyword evidence="3" id="KW-1185">Reference proteome</keyword>
<name>A0A9J6GPE0_HAELO</name>
<reference evidence="2 3" key="1">
    <citation type="journal article" date="2020" name="Cell">
        <title>Large-Scale Comparative Analyses of Tick Genomes Elucidate Their Genetic Diversity and Vector Capacities.</title>
        <authorList>
            <consortium name="Tick Genome and Microbiome Consortium (TIGMIC)"/>
            <person name="Jia N."/>
            <person name="Wang J."/>
            <person name="Shi W."/>
            <person name="Du L."/>
            <person name="Sun Y."/>
            <person name="Zhan W."/>
            <person name="Jiang J.F."/>
            <person name="Wang Q."/>
            <person name="Zhang B."/>
            <person name="Ji P."/>
            <person name="Bell-Sakyi L."/>
            <person name="Cui X.M."/>
            <person name="Yuan T.T."/>
            <person name="Jiang B.G."/>
            <person name="Yang W.F."/>
            <person name="Lam T.T."/>
            <person name="Chang Q.C."/>
            <person name="Ding S.J."/>
            <person name="Wang X.J."/>
            <person name="Zhu J.G."/>
            <person name="Ruan X.D."/>
            <person name="Zhao L."/>
            <person name="Wei J.T."/>
            <person name="Ye R.Z."/>
            <person name="Que T.C."/>
            <person name="Du C.H."/>
            <person name="Zhou Y.H."/>
            <person name="Cheng J.X."/>
            <person name="Dai P.F."/>
            <person name="Guo W.B."/>
            <person name="Han X.H."/>
            <person name="Huang E.J."/>
            <person name="Li L.F."/>
            <person name="Wei W."/>
            <person name="Gao Y.C."/>
            <person name="Liu J.Z."/>
            <person name="Shao H.Z."/>
            <person name="Wang X."/>
            <person name="Wang C.C."/>
            <person name="Yang T.C."/>
            <person name="Huo Q.B."/>
            <person name="Li W."/>
            <person name="Chen H.Y."/>
            <person name="Chen S.E."/>
            <person name="Zhou L.G."/>
            <person name="Ni X.B."/>
            <person name="Tian J.H."/>
            <person name="Sheng Y."/>
            <person name="Liu T."/>
            <person name="Pan Y.S."/>
            <person name="Xia L.Y."/>
            <person name="Li J."/>
            <person name="Zhao F."/>
            <person name="Cao W.C."/>
        </authorList>
    </citation>
    <scope>NUCLEOTIDE SEQUENCE [LARGE SCALE GENOMIC DNA]</scope>
    <source>
        <strain evidence="2">HaeL-2018</strain>
    </source>
</reference>